<dbReference type="EMBL" id="JANIBC010000009">
    <property type="protein sequence ID" value="MCQ8185863.1"/>
    <property type="molecule type" value="Genomic_DNA"/>
</dbReference>
<dbReference type="Proteomes" id="UP001142610">
    <property type="component" value="Unassembled WGS sequence"/>
</dbReference>
<organism evidence="1 2">
    <name type="scientific">Parvularcula maris</name>
    <dbReference type="NCBI Taxonomy" id="2965077"/>
    <lineage>
        <taxon>Bacteria</taxon>
        <taxon>Pseudomonadati</taxon>
        <taxon>Pseudomonadota</taxon>
        <taxon>Alphaproteobacteria</taxon>
        <taxon>Parvularculales</taxon>
        <taxon>Parvularculaceae</taxon>
        <taxon>Parvularcula</taxon>
    </lineage>
</organism>
<keyword evidence="2" id="KW-1185">Reference proteome</keyword>
<comment type="caution">
    <text evidence="1">The sequence shown here is derived from an EMBL/GenBank/DDBJ whole genome shotgun (WGS) entry which is preliminary data.</text>
</comment>
<protein>
    <submittedName>
        <fullName evidence="1">Uncharacterized protein</fullName>
    </submittedName>
</protein>
<proteinExistence type="predicted"/>
<reference evidence="1" key="1">
    <citation type="submission" date="2022-07" db="EMBL/GenBank/DDBJ databases">
        <title>Parvularcula maris sp. nov., an algicidal bacterium isolated from seawater.</title>
        <authorList>
            <person name="Li F."/>
        </authorList>
    </citation>
    <scope>NUCLEOTIDE SEQUENCE</scope>
    <source>
        <strain evidence="1">BGMRC 0090</strain>
    </source>
</reference>
<sequence length="57" mass="6319">MKYPYTDIGSADEVSDEDILRASAIAFGKMEAEPFDEIKRVLSEAGLNPKVSIWSNL</sequence>
<dbReference type="RefSeq" id="WP_256619759.1">
    <property type="nucleotide sequence ID" value="NZ_JANIBC010000009.1"/>
</dbReference>
<gene>
    <name evidence="1" type="ORF">NOG11_10715</name>
</gene>
<evidence type="ECO:0000313" key="2">
    <source>
        <dbReference type="Proteomes" id="UP001142610"/>
    </source>
</evidence>
<evidence type="ECO:0000313" key="1">
    <source>
        <dbReference type="EMBL" id="MCQ8185863.1"/>
    </source>
</evidence>
<accession>A0A9X2LAA5</accession>
<dbReference type="AlphaFoldDB" id="A0A9X2LAA5"/>
<name>A0A9X2LAA5_9PROT</name>